<dbReference type="RefSeq" id="WP_197549468.1">
    <property type="nucleotide sequence ID" value="NZ_CP063164.1"/>
</dbReference>
<reference evidence="1 2" key="1">
    <citation type="submission" date="2020-10" db="EMBL/GenBank/DDBJ databases">
        <title>The genome of sulfurovum sp.</title>
        <authorList>
            <person name="Xie S."/>
            <person name="Shao Z."/>
            <person name="Jiang L."/>
        </authorList>
    </citation>
    <scope>NUCLEOTIDE SEQUENCE [LARGE SCALE GENOMIC DNA]</scope>
    <source>
        <strain evidence="1 2">ST-419</strain>
    </source>
</reference>
<evidence type="ECO:0000313" key="1">
    <source>
        <dbReference type="EMBL" id="QOR62650.1"/>
    </source>
</evidence>
<keyword evidence="2" id="KW-1185">Reference proteome</keyword>
<dbReference type="EMBL" id="CP063164">
    <property type="protein sequence ID" value="QOR62650.1"/>
    <property type="molecule type" value="Genomic_DNA"/>
</dbReference>
<sequence>MNDEDKKLLKQVTLLGILKKHKGEGLDDVIGMLIDSGSYSQSEAKKLVKELKREGLINSMGNLTMKGHARAKEAEAKFKQ</sequence>
<evidence type="ECO:0000313" key="2">
    <source>
        <dbReference type="Proteomes" id="UP000595074"/>
    </source>
</evidence>
<gene>
    <name evidence="1" type="ORF">IMZ28_04045</name>
</gene>
<accession>A0A7M1S8J4</accession>
<dbReference type="AlphaFoldDB" id="A0A7M1S8J4"/>
<dbReference type="Proteomes" id="UP000595074">
    <property type="component" value="Chromosome"/>
</dbReference>
<organism evidence="1 2">
    <name type="scientific">Sulfurovum indicum</name>
    <dbReference type="NCBI Taxonomy" id="2779528"/>
    <lineage>
        <taxon>Bacteria</taxon>
        <taxon>Pseudomonadati</taxon>
        <taxon>Campylobacterota</taxon>
        <taxon>Epsilonproteobacteria</taxon>
        <taxon>Campylobacterales</taxon>
        <taxon>Sulfurovaceae</taxon>
        <taxon>Sulfurovum</taxon>
    </lineage>
</organism>
<protein>
    <submittedName>
        <fullName evidence="1">Uncharacterized protein</fullName>
    </submittedName>
</protein>
<proteinExistence type="predicted"/>
<name>A0A7M1S8J4_9BACT</name>
<dbReference type="KEGG" id="sinu:IMZ28_04045"/>